<dbReference type="Gene3D" id="3.60.10.10">
    <property type="entry name" value="Endonuclease/exonuclease/phosphatase"/>
    <property type="match status" value="1"/>
</dbReference>
<protein>
    <submittedName>
        <fullName evidence="1">Uncharacterized protein</fullName>
    </submittedName>
</protein>
<accession>A0A4V2JYA8</accession>
<sequence>MILIFDIEHPFTHEEYTSIFNTLLSMILIFDIYHPVNDDNKTQSMWDPVVANPEYKVKNDILSLQGFYESHNVPSIHVKTYGDLNLLTVNIYRDIIEKHRNITLKQELKAMIDHIHPTIFTIQGVDEEILSELGPMANSHYKIVNNDRSTGDFNSGKRLFLPIIYDSVMLELKDHDYFYTTGETKNIYASFAIFKNLRESSSEITAINLDLVSSYKEVNFAYLSNIINDIIHDPRVNNDIVFLMGGIGAVNKDITELLKKEYENLVDLDKNNINLSHTTVHANLVQDDDIQRDFIILRDKKREMELNYARILKEANFLGDHFPVNAILSFTGQVGNKTTIYGVE</sequence>
<comment type="caution">
    <text evidence="1">The sequence shown here is derived from an EMBL/GenBank/DDBJ whole genome shotgun (WGS) entry which is preliminary data.</text>
</comment>
<evidence type="ECO:0000313" key="1">
    <source>
        <dbReference type="EMBL" id="TBU20373.1"/>
    </source>
</evidence>
<dbReference type="STRING" id="1176355.A0A4V2JYA8"/>
<reference evidence="1 2" key="1">
    <citation type="submission" date="2017-12" db="EMBL/GenBank/DDBJ databases">
        <authorList>
            <person name="Pombert J.-F."/>
            <person name="Haag K.L."/>
            <person name="Ebert D."/>
        </authorList>
    </citation>
    <scope>NUCLEOTIDE SEQUENCE [LARGE SCALE GENOMIC DNA]</scope>
    <source>
        <strain evidence="1">IL-G-3</strain>
    </source>
</reference>
<evidence type="ECO:0000313" key="2">
    <source>
        <dbReference type="Proteomes" id="UP000292282"/>
    </source>
</evidence>
<dbReference type="EMBL" id="PITK01000082">
    <property type="protein sequence ID" value="TBU20373.1"/>
    <property type="molecule type" value="Genomic_DNA"/>
</dbReference>
<gene>
    <name evidence="1" type="ORF">CWI38_0082p0020</name>
</gene>
<dbReference type="VEuPathDB" id="MicrosporidiaDB:CWI38_0082p0020"/>
<dbReference type="Proteomes" id="UP000292282">
    <property type="component" value="Unassembled WGS sequence"/>
</dbReference>
<dbReference type="AlphaFoldDB" id="A0A4V2JYA8"/>
<keyword evidence="2" id="KW-1185">Reference proteome</keyword>
<dbReference type="InterPro" id="IPR036691">
    <property type="entry name" value="Endo/exonu/phosph_ase_sf"/>
</dbReference>
<name>A0A4V2JYA8_9MICR</name>
<dbReference type="OrthoDB" id="2190927at2759"/>
<organism evidence="1 2">
    <name type="scientific">Hamiltosporidium tvaerminnensis</name>
    <dbReference type="NCBI Taxonomy" id="1176355"/>
    <lineage>
        <taxon>Eukaryota</taxon>
        <taxon>Fungi</taxon>
        <taxon>Fungi incertae sedis</taxon>
        <taxon>Microsporidia</taxon>
        <taxon>Dubosqiidae</taxon>
        <taxon>Hamiltosporidium</taxon>
    </lineage>
</organism>
<proteinExistence type="predicted"/>
<dbReference type="SUPFAM" id="SSF56219">
    <property type="entry name" value="DNase I-like"/>
    <property type="match status" value="1"/>
</dbReference>